<organism evidence="1 2">
    <name type="scientific">Paramuricea clavata</name>
    <name type="common">Red gorgonian</name>
    <name type="synonym">Violescent sea-whip</name>
    <dbReference type="NCBI Taxonomy" id="317549"/>
    <lineage>
        <taxon>Eukaryota</taxon>
        <taxon>Metazoa</taxon>
        <taxon>Cnidaria</taxon>
        <taxon>Anthozoa</taxon>
        <taxon>Octocorallia</taxon>
        <taxon>Malacalcyonacea</taxon>
        <taxon>Plexauridae</taxon>
        <taxon>Paramuricea</taxon>
    </lineage>
</organism>
<accession>A0A6S7KID4</accession>
<proteinExistence type="predicted"/>
<gene>
    <name evidence="1" type="ORF">PACLA_8A054484</name>
</gene>
<dbReference type="PANTHER" id="PTHR47331">
    <property type="entry name" value="PHD-TYPE DOMAIN-CONTAINING PROTEIN"/>
    <property type="match status" value="1"/>
</dbReference>
<dbReference type="EMBL" id="CACRXK020029970">
    <property type="protein sequence ID" value="CAB4042361.1"/>
    <property type="molecule type" value="Genomic_DNA"/>
</dbReference>
<feature type="non-terminal residue" evidence="1">
    <location>
        <position position="203"/>
    </location>
</feature>
<dbReference type="InterPro" id="IPR012337">
    <property type="entry name" value="RNaseH-like_sf"/>
</dbReference>
<name>A0A6S7KID4_PARCT</name>
<evidence type="ECO:0000313" key="2">
    <source>
        <dbReference type="Proteomes" id="UP001152795"/>
    </source>
</evidence>
<dbReference type="Proteomes" id="UP001152795">
    <property type="component" value="Unassembled WGS sequence"/>
</dbReference>
<dbReference type="OrthoDB" id="5947514at2759"/>
<sequence length="203" mass="23783">YNKSRTEAARPFLTKQGRGKIRAKRYLCLFTCLATRAVYLEMSYSLDTDSFINAFTRMSSRRGTPTYVLTDDGTNFVGAEREMRELIEALDHDRIIQDITDEELHTAICGAERLLNSRPITYRNNNARRKSVRTMSQLMKCLIMEKMNLVETKDCYYRILRQSSKFLTGSSFFTNLVQDGWCYPRWRFLRSSNLKTSRIFDSL</sequence>
<dbReference type="AlphaFoldDB" id="A0A6S7KID4"/>
<feature type="non-terminal residue" evidence="1">
    <location>
        <position position="1"/>
    </location>
</feature>
<keyword evidence="2" id="KW-1185">Reference proteome</keyword>
<dbReference type="SUPFAM" id="SSF53098">
    <property type="entry name" value="Ribonuclease H-like"/>
    <property type="match status" value="1"/>
</dbReference>
<reference evidence="1" key="1">
    <citation type="submission" date="2020-04" db="EMBL/GenBank/DDBJ databases">
        <authorList>
            <person name="Alioto T."/>
            <person name="Alioto T."/>
            <person name="Gomez Garrido J."/>
        </authorList>
    </citation>
    <scope>NUCLEOTIDE SEQUENCE</scope>
    <source>
        <strain evidence="1">A484AB</strain>
    </source>
</reference>
<dbReference type="Gene3D" id="3.30.420.10">
    <property type="entry name" value="Ribonuclease H-like superfamily/Ribonuclease H"/>
    <property type="match status" value="1"/>
</dbReference>
<protein>
    <submittedName>
        <fullName evidence="1">Uncharacterized protein LOC111336192</fullName>
    </submittedName>
</protein>
<dbReference type="InterPro" id="IPR036397">
    <property type="entry name" value="RNaseH_sf"/>
</dbReference>
<comment type="caution">
    <text evidence="1">The sequence shown here is derived from an EMBL/GenBank/DDBJ whole genome shotgun (WGS) entry which is preliminary data.</text>
</comment>
<evidence type="ECO:0000313" key="1">
    <source>
        <dbReference type="EMBL" id="CAB4042361.1"/>
    </source>
</evidence>
<dbReference type="GO" id="GO:0003676">
    <property type="term" value="F:nucleic acid binding"/>
    <property type="evidence" value="ECO:0007669"/>
    <property type="project" value="InterPro"/>
</dbReference>
<dbReference type="PANTHER" id="PTHR47331:SF1">
    <property type="entry name" value="GAG-LIKE PROTEIN"/>
    <property type="match status" value="1"/>
</dbReference>